<dbReference type="Gene3D" id="1.10.238.260">
    <property type="match status" value="1"/>
</dbReference>
<comment type="function">
    <text evidence="13 14">Catalyzes the condensation of the acetyl group of acetyl-CoA with 3-methyl-2-oxobutanoate (2-ketoisovalerate) to form 3-carboxy-3-hydroxy-4-methylpentanoate (2-isopropylmalate).</text>
</comment>
<dbReference type="SMART" id="SM00917">
    <property type="entry name" value="LeuA_dimer"/>
    <property type="match status" value="1"/>
</dbReference>
<dbReference type="GO" id="GO:0030145">
    <property type="term" value="F:manganese ion binding"/>
    <property type="evidence" value="ECO:0007669"/>
    <property type="project" value="UniProtKB-UniRule"/>
</dbReference>
<keyword evidence="14" id="KW-0963">Cytoplasm</keyword>
<dbReference type="UniPathway" id="UPA00048">
    <property type="reaction ID" value="UER00070"/>
</dbReference>
<keyword evidence="9 14" id="KW-0479">Metal-binding</keyword>
<dbReference type="AlphaFoldDB" id="A0A5C4RPT8"/>
<dbReference type="InterPro" id="IPR002034">
    <property type="entry name" value="AIPM/Hcit_synth_CS"/>
</dbReference>
<comment type="subunit">
    <text evidence="14">Homodimer.</text>
</comment>
<dbReference type="PROSITE" id="PS00815">
    <property type="entry name" value="AIPM_HOMOCIT_SYNTH_1"/>
    <property type="match status" value="1"/>
</dbReference>
<dbReference type="FunFam" id="3.20.20.70:FF:000010">
    <property type="entry name" value="2-isopropylmalate synthase"/>
    <property type="match status" value="1"/>
</dbReference>
<feature type="binding site" evidence="14">
    <location>
        <position position="196"/>
    </location>
    <ligand>
        <name>Mn(2+)</name>
        <dbReference type="ChEBI" id="CHEBI:29035"/>
    </ligand>
</feature>
<evidence type="ECO:0000256" key="6">
    <source>
        <dbReference type="ARBA" id="ARBA00022430"/>
    </source>
</evidence>
<gene>
    <name evidence="14" type="primary">leuA</name>
    <name evidence="16" type="ORF">E1B00_14005</name>
</gene>
<comment type="cofactor">
    <cofactor evidence="14">
        <name>Mn(2+)</name>
        <dbReference type="ChEBI" id="CHEBI:29035"/>
    </cofactor>
</comment>
<evidence type="ECO:0000256" key="8">
    <source>
        <dbReference type="ARBA" id="ARBA00022679"/>
    </source>
</evidence>
<feature type="domain" description="Pyruvate carboxyltransferase" evidence="15">
    <location>
        <begin position="1"/>
        <end position="261"/>
    </location>
</feature>
<dbReference type="Gene3D" id="3.30.160.270">
    <property type="match status" value="1"/>
</dbReference>
<evidence type="ECO:0000313" key="17">
    <source>
        <dbReference type="Proteomes" id="UP000305760"/>
    </source>
</evidence>
<dbReference type="GO" id="GO:0003985">
    <property type="term" value="F:acetyl-CoA C-acetyltransferase activity"/>
    <property type="evidence" value="ECO:0007669"/>
    <property type="project" value="UniProtKB-UniRule"/>
</dbReference>
<evidence type="ECO:0000256" key="7">
    <source>
        <dbReference type="ARBA" id="ARBA00022605"/>
    </source>
</evidence>
<dbReference type="Pfam" id="PF00682">
    <property type="entry name" value="HMGL-like"/>
    <property type="match status" value="1"/>
</dbReference>
<evidence type="ECO:0000259" key="15">
    <source>
        <dbReference type="PROSITE" id="PS50991"/>
    </source>
</evidence>
<dbReference type="InterPro" id="IPR054691">
    <property type="entry name" value="LeuA/HCS_post-cat"/>
</dbReference>
<keyword evidence="17" id="KW-1185">Reference proteome</keyword>
<proteinExistence type="inferred from homology"/>
<dbReference type="InterPro" id="IPR013785">
    <property type="entry name" value="Aldolase_TIM"/>
</dbReference>
<evidence type="ECO:0000256" key="3">
    <source>
        <dbReference type="ARBA" id="ARBA00009396"/>
    </source>
</evidence>
<dbReference type="HAMAP" id="MF_01025">
    <property type="entry name" value="LeuA_type1"/>
    <property type="match status" value="1"/>
</dbReference>
<comment type="pathway">
    <text evidence="2 14">Amino-acid biosynthesis; L-leucine biosynthesis; L-leucine from 3-methyl-2-oxobutanoate: step 1/4.</text>
</comment>
<dbReference type="NCBIfam" id="TIGR00973">
    <property type="entry name" value="leuA_bact"/>
    <property type="match status" value="1"/>
</dbReference>
<keyword evidence="7 14" id="KW-0028">Amino-acid biosynthesis</keyword>
<dbReference type="PROSITE" id="PS00816">
    <property type="entry name" value="AIPM_HOMOCIT_SYNTH_2"/>
    <property type="match status" value="1"/>
</dbReference>
<comment type="caution">
    <text evidence="16">The sequence shown here is derived from an EMBL/GenBank/DDBJ whole genome shotgun (WGS) entry which is preliminary data.</text>
</comment>
<evidence type="ECO:0000256" key="12">
    <source>
        <dbReference type="ARBA" id="ARBA00029993"/>
    </source>
</evidence>
<dbReference type="SUPFAM" id="SSF51569">
    <property type="entry name" value="Aldolase"/>
    <property type="match status" value="1"/>
</dbReference>
<dbReference type="EC" id="2.3.3.13" evidence="4 14"/>
<keyword evidence="16" id="KW-0012">Acyltransferase</keyword>
<sequence length="506" mass="54430">MFDTTLRDGEQSPGCSLRPAQKLVMARALAELGVDVIETGFPASSASDMEATRLIAAEIQRPSLCALSRCAPGDIEAAAKALEKARRPRIHVFISTSPLHREHKLGLSRQQVLERAIEGVRLARRYVEDVEFSAEDALRTEEDFLVEVFSEAIAAGARTINVPDTVGYTTPEEIRGLFQRLIAGVRGAGQAVFSAHCHDDLGLAVANSLAAIEGGARQVECTINGIGERAGNAALEEIVMALKVRGARYGTGTGIDTRALLPASRLLSRLTGMTVQRNKAVVGANAFAHEAGIHQHGMLRNRNTYEIMRPEDVGWPASQMVLGRHSGRHAVNDRLRALGFVLEEFEFERVFAAFKKLCDHQRLVRDADLQVLVTGDPDAAGRGYRLAALSVSDSGKRARAHVELSDPEGHLVAEIAEADGPVAALFEAMTRATGVPMQLESYQVHSIGIGADARGEASLSVRCEGAEHTGVGTSRDIIEASALAWLDVANRILRQREAPATYAATA</sequence>
<organism evidence="16 17">
    <name type="scientific">Arenimonas terrae</name>
    <dbReference type="NCBI Taxonomy" id="2546226"/>
    <lineage>
        <taxon>Bacteria</taxon>
        <taxon>Pseudomonadati</taxon>
        <taxon>Pseudomonadota</taxon>
        <taxon>Gammaproteobacteria</taxon>
        <taxon>Lysobacterales</taxon>
        <taxon>Lysobacteraceae</taxon>
        <taxon>Arenimonas</taxon>
    </lineage>
</organism>
<keyword evidence="11 14" id="KW-0100">Branched-chain amino acid biosynthesis</keyword>
<evidence type="ECO:0000256" key="5">
    <source>
        <dbReference type="ARBA" id="ARBA00018198"/>
    </source>
</evidence>
<dbReference type="Pfam" id="PF22617">
    <property type="entry name" value="HCS_D2"/>
    <property type="match status" value="1"/>
</dbReference>
<dbReference type="InterPro" id="IPR050073">
    <property type="entry name" value="2-IPM_HCS-like"/>
</dbReference>
<comment type="similarity">
    <text evidence="3 14">Belongs to the alpha-IPM synthase/homocitrate synthase family. LeuA type 1 subfamily.</text>
</comment>
<evidence type="ECO:0000256" key="10">
    <source>
        <dbReference type="ARBA" id="ARBA00023211"/>
    </source>
</evidence>
<evidence type="ECO:0000256" key="1">
    <source>
        <dbReference type="ARBA" id="ARBA00000064"/>
    </source>
</evidence>
<feature type="binding site" evidence="14">
    <location>
        <position position="198"/>
    </location>
    <ligand>
        <name>Mn(2+)</name>
        <dbReference type="ChEBI" id="CHEBI:29035"/>
    </ligand>
</feature>
<protein>
    <recommendedName>
        <fullName evidence="5 14">2-isopropylmalate synthase</fullName>
        <ecNumber evidence="4 14">2.3.3.13</ecNumber>
    </recommendedName>
    <alternativeName>
        <fullName evidence="12 14">Alpha-IPM synthase</fullName>
    </alternativeName>
    <alternativeName>
        <fullName evidence="14">Alpha-isopropylmalate synthase</fullName>
    </alternativeName>
</protein>
<reference evidence="16 17" key="1">
    <citation type="submission" date="2019-03" db="EMBL/GenBank/DDBJ databases">
        <title>Arenimonas daejeonensis sp. nov., isolated from compost.</title>
        <authorList>
            <person name="Jeon C.O."/>
        </authorList>
    </citation>
    <scope>NUCLEOTIDE SEQUENCE [LARGE SCALE GENOMIC DNA]</scope>
    <source>
        <strain evidence="16 17">R29</strain>
    </source>
</reference>
<name>A0A5C4RPT8_9GAMM</name>
<evidence type="ECO:0000256" key="11">
    <source>
        <dbReference type="ARBA" id="ARBA00023304"/>
    </source>
</evidence>
<dbReference type="PROSITE" id="PS50991">
    <property type="entry name" value="PYR_CT"/>
    <property type="match status" value="1"/>
</dbReference>
<dbReference type="SUPFAM" id="SSF110921">
    <property type="entry name" value="2-isopropylmalate synthase LeuA, allosteric (dimerisation) domain"/>
    <property type="match status" value="1"/>
</dbReference>
<dbReference type="PANTHER" id="PTHR10277:SF9">
    <property type="entry name" value="2-ISOPROPYLMALATE SYNTHASE 1, CHLOROPLASTIC-RELATED"/>
    <property type="match status" value="1"/>
</dbReference>
<dbReference type="GO" id="GO:0003852">
    <property type="term" value="F:2-isopropylmalate synthase activity"/>
    <property type="evidence" value="ECO:0007669"/>
    <property type="project" value="UniProtKB-UniRule"/>
</dbReference>
<evidence type="ECO:0000256" key="2">
    <source>
        <dbReference type="ARBA" id="ARBA00004689"/>
    </source>
</evidence>
<dbReference type="GO" id="GO:0009098">
    <property type="term" value="P:L-leucine biosynthetic process"/>
    <property type="evidence" value="ECO:0007669"/>
    <property type="project" value="UniProtKB-UniRule"/>
</dbReference>
<dbReference type="InterPro" id="IPR036230">
    <property type="entry name" value="LeuA_allosteric_dom_sf"/>
</dbReference>
<dbReference type="InterPro" id="IPR000891">
    <property type="entry name" value="PYR_CT"/>
</dbReference>
<dbReference type="Gene3D" id="3.20.20.70">
    <property type="entry name" value="Aldolase class I"/>
    <property type="match status" value="1"/>
</dbReference>
<evidence type="ECO:0000256" key="14">
    <source>
        <dbReference type="HAMAP-Rule" id="MF_01025"/>
    </source>
</evidence>
<dbReference type="Proteomes" id="UP000305760">
    <property type="component" value="Unassembled WGS sequence"/>
</dbReference>
<evidence type="ECO:0000256" key="13">
    <source>
        <dbReference type="ARBA" id="ARBA00037629"/>
    </source>
</evidence>
<dbReference type="CDD" id="cd07940">
    <property type="entry name" value="DRE_TIM_IPMS"/>
    <property type="match status" value="1"/>
</dbReference>
<evidence type="ECO:0000256" key="4">
    <source>
        <dbReference type="ARBA" id="ARBA00012973"/>
    </source>
</evidence>
<keyword evidence="10 14" id="KW-0464">Manganese</keyword>
<dbReference type="PANTHER" id="PTHR10277">
    <property type="entry name" value="HOMOCITRATE SYNTHASE-RELATED"/>
    <property type="match status" value="1"/>
</dbReference>
<dbReference type="EMBL" id="SMDR01000004">
    <property type="protein sequence ID" value="TNJ32949.1"/>
    <property type="molecule type" value="Genomic_DNA"/>
</dbReference>
<dbReference type="InterPro" id="IPR013709">
    <property type="entry name" value="2-isopropylmalate_synth_dimer"/>
</dbReference>
<dbReference type="InterPro" id="IPR005671">
    <property type="entry name" value="LeuA_bact_synth"/>
</dbReference>
<comment type="catalytic activity">
    <reaction evidence="1 14">
        <text>3-methyl-2-oxobutanoate + acetyl-CoA + H2O = (2S)-2-isopropylmalate + CoA + H(+)</text>
        <dbReference type="Rhea" id="RHEA:21524"/>
        <dbReference type="ChEBI" id="CHEBI:1178"/>
        <dbReference type="ChEBI" id="CHEBI:11851"/>
        <dbReference type="ChEBI" id="CHEBI:15377"/>
        <dbReference type="ChEBI" id="CHEBI:15378"/>
        <dbReference type="ChEBI" id="CHEBI:57287"/>
        <dbReference type="ChEBI" id="CHEBI:57288"/>
        <dbReference type="EC" id="2.3.3.13"/>
    </reaction>
</comment>
<dbReference type="OrthoDB" id="9803573at2"/>
<evidence type="ECO:0000256" key="9">
    <source>
        <dbReference type="ARBA" id="ARBA00022723"/>
    </source>
</evidence>
<feature type="binding site" evidence="14">
    <location>
        <position position="8"/>
    </location>
    <ligand>
        <name>Mn(2+)</name>
        <dbReference type="ChEBI" id="CHEBI:29035"/>
    </ligand>
</feature>
<accession>A0A5C4RPT8</accession>
<feature type="binding site" evidence="14">
    <location>
        <position position="232"/>
    </location>
    <ligand>
        <name>Mn(2+)</name>
        <dbReference type="ChEBI" id="CHEBI:29035"/>
    </ligand>
</feature>
<dbReference type="GO" id="GO:0005829">
    <property type="term" value="C:cytosol"/>
    <property type="evidence" value="ECO:0007669"/>
    <property type="project" value="TreeGrafter"/>
</dbReference>
<keyword evidence="8 14" id="KW-0808">Transferase</keyword>
<dbReference type="FunFam" id="1.10.238.260:FF:000001">
    <property type="entry name" value="2-isopropylmalate synthase"/>
    <property type="match status" value="1"/>
</dbReference>
<evidence type="ECO:0000313" key="16">
    <source>
        <dbReference type="EMBL" id="TNJ32949.1"/>
    </source>
</evidence>
<dbReference type="NCBIfam" id="NF002086">
    <property type="entry name" value="PRK00915.1-3"/>
    <property type="match status" value="1"/>
</dbReference>
<feature type="region of interest" description="Regulatory domain" evidence="14">
    <location>
        <begin position="385"/>
        <end position="506"/>
    </location>
</feature>
<dbReference type="Pfam" id="PF08502">
    <property type="entry name" value="LeuA_dimer"/>
    <property type="match status" value="1"/>
</dbReference>
<keyword evidence="6 14" id="KW-0432">Leucine biosynthesis</keyword>